<evidence type="ECO:0000256" key="5">
    <source>
        <dbReference type="ARBA" id="ARBA00022679"/>
    </source>
</evidence>
<dbReference type="HOGENOM" id="CLU_055432_2_0_2"/>
<dbReference type="NCBIfam" id="TIGR00080">
    <property type="entry name" value="pimt"/>
    <property type="match status" value="1"/>
</dbReference>
<dbReference type="InParanoid" id="L0ADE0"/>
<proteinExistence type="inferred from homology"/>
<gene>
    <name evidence="9" type="primary">pcm</name>
    <name evidence="10" type="ordered locus">Calag_1420</name>
</gene>
<keyword evidence="5 9" id="KW-0808">Transferase</keyword>
<comment type="subcellular location">
    <subcellularLocation>
        <location evidence="1 9">Cytoplasm</location>
    </subcellularLocation>
</comment>
<dbReference type="FunCoup" id="L0ADE0">
    <property type="interactions" value="58"/>
</dbReference>
<evidence type="ECO:0000256" key="1">
    <source>
        <dbReference type="ARBA" id="ARBA00004496"/>
    </source>
</evidence>
<evidence type="ECO:0000256" key="3">
    <source>
        <dbReference type="ARBA" id="ARBA00022490"/>
    </source>
</evidence>
<dbReference type="NCBIfam" id="NF001453">
    <property type="entry name" value="PRK00312.1"/>
    <property type="match status" value="1"/>
</dbReference>
<dbReference type="InterPro" id="IPR029063">
    <property type="entry name" value="SAM-dependent_MTases_sf"/>
</dbReference>
<keyword evidence="4 9" id="KW-0489">Methyltransferase</keyword>
<dbReference type="Pfam" id="PF01135">
    <property type="entry name" value="PCMT"/>
    <property type="match status" value="1"/>
</dbReference>
<dbReference type="GO" id="GO:0004719">
    <property type="term" value="F:protein-L-isoaspartate (D-aspartate) O-methyltransferase activity"/>
    <property type="evidence" value="ECO:0007669"/>
    <property type="project" value="UniProtKB-UniRule"/>
</dbReference>
<dbReference type="GO" id="GO:0030091">
    <property type="term" value="P:protein repair"/>
    <property type="evidence" value="ECO:0007669"/>
    <property type="project" value="UniProtKB-UniRule"/>
</dbReference>
<evidence type="ECO:0000256" key="7">
    <source>
        <dbReference type="ARBA" id="ARBA00025330"/>
    </source>
</evidence>
<dbReference type="Proteomes" id="UP000010469">
    <property type="component" value="Chromosome"/>
</dbReference>
<name>L0ADE0_CALLD</name>
<reference evidence="11" key="1">
    <citation type="submission" date="2012-03" db="EMBL/GenBank/DDBJ databases">
        <title>Complete genome of Caldisphaera lagunensis DSM 15908.</title>
        <authorList>
            <person name="Lucas S."/>
            <person name="Copeland A."/>
            <person name="Lapidus A."/>
            <person name="Glavina del Rio T."/>
            <person name="Dalin E."/>
            <person name="Tice H."/>
            <person name="Bruce D."/>
            <person name="Goodwin L."/>
            <person name="Pitluck S."/>
            <person name="Peters L."/>
            <person name="Mikhailova N."/>
            <person name="Teshima H."/>
            <person name="Kyrpides N."/>
            <person name="Mavromatis K."/>
            <person name="Ivanova N."/>
            <person name="Brettin T."/>
            <person name="Detter J.C."/>
            <person name="Han C."/>
            <person name="Larimer F."/>
            <person name="Land M."/>
            <person name="Hauser L."/>
            <person name="Markowitz V."/>
            <person name="Cheng J.-F."/>
            <person name="Hugenholtz P."/>
            <person name="Woyke T."/>
            <person name="Wu D."/>
            <person name="Spring S."/>
            <person name="Schroeder M."/>
            <person name="Brambilla E."/>
            <person name="Klenk H.-P."/>
            <person name="Eisen J.A."/>
        </authorList>
    </citation>
    <scope>NUCLEOTIDE SEQUENCE [LARGE SCALE GENOMIC DNA]</scope>
    <source>
        <strain evidence="11">DSM 15908 / JCM 11604 / IC-154</strain>
    </source>
</reference>
<dbReference type="RefSeq" id="WP_015233024.1">
    <property type="nucleotide sequence ID" value="NC_019791.1"/>
</dbReference>
<dbReference type="HAMAP" id="MF_00090">
    <property type="entry name" value="PIMT"/>
    <property type="match status" value="1"/>
</dbReference>
<dbReference type="AlphaFoldDB" id="L0ADE0"/>
<evidence type="ECO:0000256" key="2">
    <source>
        <dbReference type="ARBA" id="ARBA00005369"/>
    </source>
</evidence>
<dbReference type="GO" id="GO:0005737">
    <property type="term" value="C:cytoplasm"/>
    <property type="evidence" value="ECO:0007669"/>
    <property type="project" value="UniProtKB-SubCell"/>
</dbReference>
<protein>
    <recommendedName>
        <fullName evidence="9">Protein-L-isoaspartate O-methyltransferase</fullName>
        <ecNumber evidence="9">2.1.1.77</ecNumber>
    </recommendedName>
    <alternativeName>
        <fullName evidence="9">L-isoaspartyl protein carboxyl methyltransferase</fullName>
    </alternativeName>
    <alternativeName>
        <fullName evidence="9">Protein L-isoaspartyl methyltransferase</fullName>
    </alternativeName>
    <alternativeName>
        <fullName evidence="9">Protein-beta-aspartate methyltransferase</fullName>
        <shortName evidence="9">PIMT</shortName>
    </alternativeName>
</protein>
<dbReference type="PANTHER" id="PTHR11579:SF0">
    <property type="entry name" value="PROTEIN-L-ISOASPARTATE(D-ASPARTATE) O-METHYLTRANSFERASE"/>
    <property type="match status" value="1"/>
</dbReference>
<dbReference type="EMBL" id="CP003378">
    <property type="protein sequence ID" value="AFZ71127.1"/>
    <property type="molecule type" value="Genomic_DNA"/>
</dbReference>
<dbReference type="CDD" id="cd02440">
    <property type="entry name" value="AdoMet_MTases"/>
    <property type="match status" value="1"/>
</dbReference>
<evidence type="ECO:0000256" key="4">
    <source>
        <dbReference type="ARBA" id="ARBA00022603"/>
    </source>
</evidence>
<dbReference type="SUPFAM" id="SSF53335">
    <property type="entry name" value="S-adenosyl-L-methionine-dependent methyltransferases"/>
    <property type="match status" value="1"/>
</dbReference>
<dbReference type="FunFam" id="3.40.50.150:FF:000010">
    <property type="entry name" value="Protein-L-isoaspartate O-methyltransferase"/>
    <property type="match status" value="1"/>
</dbReference>
<comment type="similarity">
    <text evidence="2 9">Belongs to the methyltransferase superfamily. L-isoaspartyl/D-aspartyl protein methyltransferase family.</text>
</comment>
<dbReference type="GeneID" id="14212680"/>
<evidence type="ECO:0000256" key="6">
    <source>
        <dbReference type="ARBA" id="ARBA00022691"/>
    </source>
</evidence>
<keyword evidence="6 9" id="KW-0949">S-adenosyl-L-methionine</keyword>
<accession>L0ADE0</accession>
<dbReference type="PANTHER" id="PTHR11579">
    <property type="entry name" value="PROTEIN-L-ISOASPARTATE O-METHYLTRANSFERASE"/>
    <property type="match status" value="1"/>
</dbReference>
<dbReference type="InterPro" id="IPR000682">
    <property type="entry name" value="PCMT"/>
</dbReference>
<comment type="catalytic activity">
    <reaction evidence="8 9">
        <text>[protein]-L-isoaspartate + S-adenosyl-L-methionine = [protein]-L-isoaspartate alpha-methyl ester + S-adenosyl-L-homocysteine</text>
        <dbReference type="Rhea" id="RHEA:12705"/>
        <dbReference type="Rhea" id="RHEA-COMP:12143"/>
        <dbReference type="Rhea" id="RHEA-COMP:12144"/>
        <dbReference type="ChEBI" id="CHEBI:57856"/>
        <dbReference type="ChEBI" id="CHEBI:59789"/>
        <dbReference type="ChEBI" id="CHEBI:90596"/>
        <dbReference type="ChEBI" id="CHEBI:90598"/>
        <dbReference type="EC" id="2.1.1.77"/>
    </reaction>
</comment>
<keyword evidence="11" id="KW-1185">Reference proteome</keyword>
<evidence type="ECO:0000313" key="10">
    <source>
        <dbReference type="EMBL" id="AFZ71127.1"/>
    </source>
</evidence>
<dbReference type="GO" id="GO:0032259">
    <property type="term" value="P:methylation"/>
    <property type="evidence" value="ECO:0007669"/>
    <property type="project" value="UniProtKB-KW"/>
</dbReference>
<dbReference type="EC" id="2.1.1.77" evidence="9"/>
<evidence type="ECO:0000313" key="11">
    <source>
        <dbReference type="Proteomes" id="UP000010469"/>
    </source>
</evidence>
<dbReference type="STRING" id="1056495.Calag_1420"/>
<dbReference type="Gene3D" id="3.40.50.150">
    <property type="entry name" value="Vaccinia Virus protein VP39"/>
    <property type="match status" value="1"/>
</dbReference>
<organism evidence="10 11">
    <name type="scientific">Caldisphaera lagunensis (strain DSM 15908 / JCM 11604 / ANMR 0165 / IC-154)</name>
    <dbReference type="NCBI Taxonomy" id="1056495"/>
    <lineage>
        <taxon>Archaea</taxon>
        <taxon>Thermoproteota</taxon>
        <taxon>Thermoprotei</taxon>
        <taxon>Acidilobales</taxon>
        <taxon>Caldisphaeraceae</taxon>
        <taxon>Caldisphaera</taxon>
    </lineage>
</organism>
<keyword evidence="3 9" id="KW-0963">Cytoplasm</keyword>
<evidence type="ECO:0000256" key="9">
    <source>
        <dbReference type="HAMAP-Rule" id="MF_00090"/>
    </source>
</evidence>
<dbReference type="eggNOG" id="arCOG00976">
    <property type="taxonomic scope" value="Archaea"/>
</dbReference>
<comment type="function">
    <text evidence="7 9">Catalyzes the methyl esterification of L-isoaspartyl residues in peptides and proteins that result from spontaneous decomposition of normal L-aspartyl and L-asparaginyl residues. It plays a role in the repair and/or degradation of damaged proteins.</text>
</comment>
<feature type="active site" evidence="9">
    <location>
        <position position="61"/>
    </location>
</feature>
<evidence type="ECO:0000256" key="8">
    <source>
        <dbReference type="ARBA" id="ARBA00029295"/>
    </source>
</evidence>
<sequence length="224" mass="25177">MESFNKKMSLINYLKNSGFIKTKKVEEALINVDRANFVLSQYLSEAYEDKPLPIGYGQTISAPSIVAYMTELLEVNEGNKILEIGTGSGYQTAILSYLVKEKGLIVSIERIKELSEMAYKNLERLGLHKNVKLIVGDGSLGYEEEKPYDRIIITAATPVVPKFINMQLKNNGIAILPLGTLEEQKLAIIRKDEFGNIELRYDISVIFVPLIGYEGFKFGKEETN</sequence>
<dbReference type="KEGG" id="clg:Calag_1420"/>
<dbReference type="OrthoDB" id="33618at2157"/>